<feature type="transmembrane region" description="Helical" evidence="1">
    <location>
        <begin position="137"/>
        <end position="156"/>
    </location>
</feature>
<feature type="transmembrane region" description="Helical" evidence="1">
    <location>
        <begin position="45"/>
        <end position="74"/>
    </location>
</feature>
<dbReference type="AlphaFoldDB" id="A0A1H5Q3V4"/>
<feature type="transmembrane region" description="Helical" evidence="1">
    <location>
        <begin position="106"/>
        <end position="125"/>
    </location>
</feature>
<dbReference type="Proteomes" id="UP000198878">
    <property type="component" value="Unassembled WGS sequence"/>
</dbReference>
<organism evidence="2 3">
    <name type="scientific">Amycolatopsis pretoriensis</name>
    <dbReference type="NCBI Taxonomy" id="218821"/>
    <lineage>
        <taxon>Bacteria</taxon>
        <taxon>Bacillati</taxon>
        <taxon>Actinomycetota</taxon>
        <taxon>Actinomycetes</taxon>
        <taxon>Pseudonocardiales</taxon>
        <taxon>Pseudonocardiaceae</taxon>
        <taxon>Amycolatopsis</taxon>
    </lineage>
</organism>
<keyword evidence="3" id="KW-1185">Reference proteome</keyword>
<keyword evidence="1" id="KW-0812">Transmembrane</keyword>
<feature type="transmembrane region" description="Helical" evidence="1">
    <location>
        <begin position="12"/>
        <end position="33"/>
    </location>
</feature>
<evidence type="ECO:0000313" key="3">
    <source>
        <dbReference type="Proteomes" id="UP000198878"/>
    </source>
</evidence>
<protein>
    <submittedName>
        <fullName evidence="2">Uncharacterized protein</fullName>
    </submittedName>
</protein>
<reference evidence="3" key="1">
    <citation type="submission" date="2016-10" db="EMBL/GenBank/DDBJ databases">
        <authorList>
            <person name="Varghese N."/>
            <person name="Submissions S."/>
        </authorList>
    </citation>
    <scope>NUCLEOTIDE SEQUENCE [LARGE SCALE GENOMIC DNA]</scope>
    <source>
        <strain evidence="3">DSM 44654</strain>
    </source>
</reference>
<accession>A0A1H5Q3V4</accession>
<dbReference type="STRING" id="218821.SAMN05421837_101231"/>
<gene>
    <name evidence="2" type="ORF">SAMN05421837_101231</name>
</gene>
<dbReference type="EMBL" id="FNUJ01000001">
    <property type="protein sequence ID" value="SEF20108.1"/>
    <property type="molecule type" value="Genomic_DNA"/>
</dbReference>
<evidence type="ECO:0000256" key="1">
    <source>
        <dbReference type="SAM" id="Phobius"/>
    </source>
</evidence>
<name>A0A1H5Q3V4_9PSEU</name>
<proteinExistence type="predicted"/>
<dbReference type="RefSeq" id="WP_091388641.1">
    <property type="nucleotide sequence ID" value="NZ_FNUJ01000001.1"/>
</dbReference>
<sequence>MEATYSVAAGPTIAGALGFALIVIAACWLITRFPSTATTLRALRWPLAALTAVSLIAAGALGGTTAAGAVLLLLPQLIPAAVLTGLGVPWHLTGIPSCAPDTSFPATHWIAAAVLLGCGIAVALRRRRPPLRQATELAAITGGVLAAVALLSRFSVDLSVTVFGFSVPVFGAHLAANPLLALAAGAAGGACAGLAGNLLVRAISVSSRAWTR</sequence>
<keyword evidence="1" id="KW-0472">Membrane</keyword>
<evidence type="ECO:0000313" key="2">
    <source>
        <dbReference type="EMBL" id="SEF20108.1"/>
    </source>
</evidence>
<keyword evidence="1" id="KW-1133">Transmembrane helix</keyword>
<feature type="transmembrane region" description="Helical" evidence="1">
    <location>
        <begin position="176"/>
        <end position="200"/>
    </location>
</feature>